<feature type="domain" description="SnoaL-like" evidence="2">
    <location>
        <begin position="7"/>
        <end position="108"/>
    </location>
</feature>
<dbReference type="AlphaFoldDB" id="A0A6I8LLP6"/>
<dbReference type="RefSeq" id="WP_155543043.1">
    <property type="nucleotide sequence ID" value="NZ_CABVGP010000001.1"/>
</dbReference>
<dbReference type="Pfam" id="PF12680">
    <property type="entry name" value="SnoaL_2"/>
    <property type="match status" value="1"/>
</dbReference>
<dbReference type="NCBIfam" id="TIGR02246">
    <property type="entry name" value="SgcJ/EcaC family oxidoreductase"/>
    <property type="match status" value="1"/>
</dbReference>
<accession>A0A6I8LLP6</accession>
<dbReference type="SUPFAM" id="SSF54427">
    <property type="entry name" value="NTF2-like"/>
    <property type="match status" value="1"/>
</dbReference>
<gene>
    <name evidence="3" type="ORF">AA23TX_02981</name>
</gene>
<proteinExistence type="predicted"/>
<sequence length="144" mass="15040">MNRARMVHAMCAAVDAGDAESFASWFADDATYAFANDEPLTGRAAITAATAGAAGALPWVRHTVEQVAEVGEDQLFCRFTIETAAPDGTPLALPCVTVIRLAGDRVTDYRVHMDITPALAPVVAGRSGDVPSAPEPVGSGAERR</sequence>
<dbReference type="EMBL" id="CABVGP010000001">
    <property type="protein sequence ID" value="VVJ17960.1"/>
    <property type="molecule type" value="Genomic_DNA"/>
</dbReference>
<evidence type="ECO:0000313" key="3">
    <source>
        <dbReference type="EMBL" id="VVJ17960.1"/>
    </source>
</evidence>
<evidence type="ECO:0000256" key="1">
    <source>
        <dbReference type="SAM" id="MobiDB-lite"/>
    </source>
</evidence>
<dbReference type="InterPro" id="IPR037401">
    <property type="entry name" value="SnoaL-like"/>
</dbReference>
<dbReference type="InterPro" id="IPR032710">
    <property type="entry name" value="NTF2-like_dom_sf"/>
</dbReference>
<organism evidence="3 4">
    <name type="scientific">Amycolatopsis camponoti</name>
    <dbReference type="NCBI Taxonomy" id="2606593"/>
    <lineage>
        <taxon>Bacteria</taxon>
        <taxon>Bacillati</taxon>
        <taxon>Actinomycetota</taxon>
        <taxon>Actinomycetes</taxon>
        <taxon>Pseudonocardiales</taxon>
        <taxon>Pseudonocardiaceae</taxon>
        <taxon>Amycolatopsis</taxon>
    </lineage>
</organism>
<feature type="region of interest" description="Disordered" evidence="1">
    <location>
        <begin position="124"/>
        <end position="144"/>
    </location>
</feature>
<keyword evidence="4" id="KW-1185">Reference proteome</keyword>
<dbReference type="InterPro" id="IPR011944">
    <property type="entry name" value="Steroid_delta5-4_isomerase"/>
</dbReference>
<reference evidence="3 4" key="1">
    <citation type="submission" date="2019-09" db="EMBL/GenBank/DDBJ databases">
        <authorList>
            <person name="Leyn A S."/>
        </authorList>
    </citation>
    <scope>NUCLEOTIDE SEQUENCE [LARGE SCALE GENOMIC DNA]</scope>
    <source>
        <strain evidence="3">AA231_1</strain>
    </source>
</reference>
<name>A0A6I8LLP6_9PSEU</name>
<dbReference type="Proteomes" id="UP000399805">
    <property type="component" value="Unassembled WGS sequence"/>
</dbReference>
<evidence type="ECO:0000313" key="4">
    <source>
        <dbReference type="Proteomes" id="UP000399805"/>
    </source>
</evidence>
<evidence type="ECO:0000259" key="2">
    <source>
        <dbReference type="Pfam" id="PF12680"/>
    </source>
</evidence>
<protein>
    <submittedName>
        <fullName evidence="3">Protein of uncharacterized function DUF1486</fullName>
    </submittedName>
</protein>
<dbReference type="Gene3D" id="3.10.450.50">
    <property type="match status" value="1"/>
</dbReference>